<dbReference type="InterPro" id="IPR029787">
    <property type="entry name" value="Nucleotide_cyclase"/>
</dbReference>
<dbReference type="Proteomes" id="UP000479043">
    <property type="component" value="Unassembled WGS sequence"/>
</dbReference>
<organism evidence="6 7">
    <name type="scientific">Thalassovita mangrovi</name>
    <dbReference type="NCBI Taxonomy" id="2692236"/>
    <lineage>
        <taxon>Bacteria</taxon>
        <taxon>Pseudomonadati</taxon>
        <taxon>Pseudomonadota</taxon>
        <taxon>Alphaproteobacteria</taxon>
        <taxon>Rhodobacterales</taxon>
        <taxon>Roseobacteraceae</taxon>
        <taxon>Thalassovita</taxon>
    </lineage>
</organism>
<feature type="transmembrane region" description="Helical" evidence="3">
    <location>
        <begin position="175"/>
        <end position="196"/>
    </location>
</feature>
<sequence length="427" mass="46450">MGLCAALALTPIAVSAIGGFLLLDRGVIGPFEDIAERHRYHIVPVQRLNMLVKDTLAPVDEFVNGANPTGPLAYRSMRQQIEAEFAALALHTHIETSANSLLKRAHEDWIAADRSATELISLAPPAGDGGAARLMRQFHAHAAAASDELSAVNGQLIAAIETDHDRALLHYERSLWIMGIAGAVCLLTTVGGISLISRIMTRSVNRLVDGAARFAQGDRDYRIDIQVPPELHRVAEEFNRMIGRIKISETALTDLAVRDSLTRLLNRRAFEEALAETFDRVQRFGETTALLALDIDHFKHINDTYGHAAGDMVLQEIGAILTRNLRSFDRPFRVGGEEFSVLLPGTTAIAARDIADRLREAVERHPFRCGANRIAVTVSIGIAVTGPEMTQASLVEAADAALYEAKLKGRNRVELVPDPGTEGSKVA</sequence>
<keyword evidence="3" id="KW-0472">Membrane</keyword>
<dbReference type="SMART" id="SM00304">
    <property type="entry name" value="HAMP"/>
    <property type="match status" value="1"/>
</dbReference>
<evidence type="ECO:0000256" key="1">
    <source>
        <dbReference type="ARBA" id="ARBA00012528"/>
    </source>
</evidence>
<dbReference type="GO" id="GO:0043709">
    <property type="term" value="P:cell adhesion involved in single-species biofilm formation"/>
    <property type="evidence" value="ECO:0007669"/>
    <property type="project" value="TreeGrafter"/>
</dbReference>
<dbReference type="NCBIfam" id="TIGR00254">
    <property type="entry name" value="GGDEF"/>
    <property type="match status" value="1"/>
</dbReference>
<dbReference type="PROSITE" id="PS50885">
    <property type="entry name" value="HAMP"/>
    <property type="match status" value="1"/>
</dbReference>
<dbReference type="Gene3D" id="6.10.340.10">
    <property type="match status" value="1"/>
</dbReference>
<keyword evidence="3" id="KW-0812">Transmembrane</keyword>
<dbReference type="GO" id="GO:0052621">
    <property type="term" value="F:diguanylate cyclase activity"/>
    <property type="evidence" value="ECO:0007669"/>
    <property type="project" value="UniProtKB-EC"/>
</dbReference>
<gene>
    <name evidence="6" type="ORF">GR167_04680</name>
</gene>
<reference evidence="6 7" key="1">
    <citation type="submission" date="2020-01" db="EMBL/GenBank/DDBJ databases">
        <authorList>
            <person name="Chen S."/>
        </authorList>
    </citation>
    <scope>NUCLEOTIDE SEQUENCE [LARGE SCALE GENOMIC DNA]</scope>
    <source>
        <strain evidence="6 7">GS-10</strain>
    </source>
</reference>
<evidence type="ECO:0000313" key="6">
    <source>
        <dbReference type="EMBL" id="MYM54589.1"/>
    </source>
</evidence>
<dbReference type="CDD" id="cd01949">
    <property type="entry name" value="GGDEF"/>
    <property type="match status" value="1"/>
</dbReference>
<evidence type="ECO:0000313" key="7">
    <source>
        <dbReference type="Proteomes" id="UP000479043"/>
    </source>
</evidence>
<proteinExistence type="predicted"/>
<dbReference type="InterPro" id="IPR043128">
    <property type="entry name" value="Rev_trsase/Diguanyl_cyclase"/>
</dbReference>
<dbReference type="InterPro" id="IPR050469">
    <property type="entry name" value="Diguanylate_Cyclase"/>
</dbReference>
<dbReference type="CDD" id="cd06225">
    <property type="entry name" value="HAMP"/>
    <property type="match status" value="1"/>
</dbReference>
<name>A0A6L8LN66_9RHOB</name>
<dbReference type="GO" id="GO:0005886">
    <property type="term" value="C:plasma membrane"/>
    <property type="evidence" value="ECO:0007669"/>
    <property type="project" value="TreeGrafter"/>
</dbReference>
<comment type="catalytic activity">
    <reaction evidence="2">
        <text>2 GTP = 3',3'-c-di-GMP + 2 diphosphate</text>
        <dbReference type="Rhea" id="RHEA:24898"/>
        <dbReference type="ChEBI" id="CHEBI:33019"/>
        <dbReference type="ChEBI" id="CHEBI:37565"/>
        <dbReference type="ChEBI" id="CHEBI:58805"/>
        <dbReference type="EC" id="2.7.7.65"/>
    </reaction>
</comment>
<feature type="domain" description="HAMP" evidence="4">
    <location>
        <begin position="198"/>
        <end position="250"/>
    </location>
</feature>
<dbReference type="SUPFAM" id="SSF158472">
    <property type="entry name" value="HAMP domain-like"/>
    <property type="match status" value="1"/>
</dbReference>
<evidence type="ECO:0000256" key="2">
    <source>
        <dbReference type="ARBA" id="ARBA00034247"/>
    </source>
</evidence>
<dbReference type="Pfam" id="PF00672">
    <property type="entry name" value="HAMP"/>
    <property type="match status" value="1"/>
</dbReference>
<dbReference type="EMBL" id="WWEN01000002">
    <property type="protein sequence ID" value="MYM54589.1"/>
    <property type="molecule type" value="Genomic_DNA"/>
</dbReference>
<feature type="domain" description="GGDEF" evidence="5">
    <location>
        <begin position="286"/>
        <end position="418"/>
    </location>
</feature>
<dbReference type="EC" id="2.7.7.65" evidence="1"/>
<evidence type="ECO:0000259" key="5">
    <source>
        <dbReference type="PROSITE" id="PS50887"/>
    </source>
</evidence>
<dbReference type="InterPro" id="IPR000160">
    <property type="entry name" value="GGDEF_dom"/>
</dbReference>
<accession>A0A6L8LN66</accession>
<evidence type="ECO:0000256" key="3">
    <source>
        <dbReference type="SAM" id="Phobius"/>
    </source>
</evidence>
<dbReference type="SUPFAM" id="SSF55073">
    <property type="entry name" value="Nucleotide cyclase"/>
    <property type="match status" value="1"/>
</dbReference>
<dbReference type="FunFam" id="3.30.70.270:FF:000001">
    <property type="entry name" value="Diguanylate cyclase domain protein"/>
    <property type="match status" value="1"/>
</dbReference>
<dbReference type="Gene3D" id="3.30.70.270">
    <property type="match status" value="1"/>
</dbReference>
<keyword evidence="3" id="KW-1133">Transmembrane helix</keyword>
<dbReference type="SMART" id="SM00267">
    <property type="entry name" value="GGDEF"/>
    <property type="match status" value="1"/>
</dbReference>
<dbReference type="GO" id="GO:1902201">
    <property type="term" value="P:negative regulation of bacterial-type flagellum-dependent cell motility"/>
    <property type="evidence" value="ECO:0007669"/>
    <property type="project" value="TreeGrafter"/>
</dbReference>
<protein>
    <recommendedName>
        <fullName evidence="1">diguanylate cyclase</fullName>
        <ecNumber evidence="1">2.7.7.65</ecNumber>
    </recommendedName>
</protein>
<dbReference type="Pfam" id="PF00990">
    <property type="entry name" value="GGDEF"/>
    <property type="match status" value="1"/>
</dbReference>
<dbReference type="GO" id="GO:0007165">
    <property type="term" value="P:signal transduction"/>
    <property type="evidence" value="ECO:0007669"/>
    <property type="project" value="InterPro"/>
</dbReference>
<dbReference type="PANTHER" id="PTHR45138">
    <property type="entry name" value="REGULATORY COMPONENTS OF SENSORY TRANSDUCTION SYSTEM"/>
    <property type="match status" value="1"/>
</dbReference>
<dbReference type="RefSeq" id="WP_160972274.1">
    <property type="nucleotide sequence ID" value="NZ_WWEN01000002.1"/>
</dbReference>
<comment type="caution">
    <text evidence="6">The sequence shown here is derived from an EMBL/GenBank/DDBJ whole genome shotgun (WGS) entry which is preliminary data.</text>
</comment>
<evidence type="ECO:0000259" key="4">
    <source>
        <dbReference type="PROSITE" id="PS50885"/>
    </source>
</evidence>
<dbReference type="InterPro" id="IPR003660">
    <property type="entry name" value="HAMP_dom"/>
</dbReference>
<dbReference type="PROSITE" id="PS50887">
    <property type="entry name" value="GGDEF"/>
    <property type="match status" value="1"/>
</dbReference>
<keyword evidence="7" id="KW-1185">Reference proteome</keyword>
<dbReference type="PANTHER" id="PTHR45138:SF9">
    <property type="entry name" value="DIGUANYLATE CYCLASE DGCM-RELATED"/>
    <property type="match status" value="1"/>
</dbReference>
<dbReference type="AlphaFoldDB" id="A0A6L8LN66"/>